<reference evidence="1" key="1">
    <citation type="submission" date="2019-11" db="EMBL/GenBank/DDBJ databases">
        <authorList>
            <person name="Feng L."/>
        </authorList>
    </citation>
    <scope>NUCLEOTIDE SEQUENCE</scope>
    <source>
        <strain evidence="1">ChathewayiLFYP18</strain>
    </source>
</reference>
<dbReference type="AlphaFoldDB" id="A0A6N2Y950"/>
<organism evidence="1">
    <name type="scientific">Hungatella hathewayi</name>
    <dbReference type="NCBI Taxonomy" id="154046"/>
    <lineage>
        <taxon>Bacteria</taxon>
        <taxon>Bacillati</taxon>
        <taxon>Bacillota</taxon>
        <taxon>Clostridia</taxon>
        <taxon>Lachnospirales</taxon>
        <taxon>Lachnospiraceae</taxon>
        <taxon>Hungatella</taxon>
    </lineage>
</organism>
<accession>A0A6N2Y950</accession>
<name>A0A6N2Y950_9FIRM</name>
<dbReference type="EMBL" id="CACRUH010000005">
    <property type="protein sequence ID" value="VYT63311.1"/>
    <property type="molecule type" value="Genomic_DNA"/>
</dbReference>
<evidence type="ECO:0000313" key="1">
    <source>
        <dbReference type="EMBL" id="VYT63311.1"/>
    </source>
</evidence>
<proteinExistence type="predicted"/>
<sequence>MTTRAYQCSRCELLYDADEHCGCLAGIDPRTDHREKGDAELCHKNFEMLPEEDQWHAKFPWEN</sequence>
<protein>
    <submittedName>
        <fullName evidence="1">Uncharacterized protein</fullName>
    </submittedName>
</protein>
<gene>
    <name evidence="1" type="ORF">CHLFYP18_05181</name>
</gene>
<dbReference type="RefSeq" id="WP_156832136.1">
    <property type="nucleotide sequence ID" value="NZ_CACRUH010000005.1"/>
</dbReference>